<dbReference type="Proteomes" id="UP001187343">
    <property type="component" value="Unassembled WGS sequence"/>
</dbReference>
<dbReference type="EMBL" id="JAUYZG010000025">
    <property type="protein sequence ID" value="KAK2866993.1"/>
    <property type="molecule type" value="Genomic_DNA"/>
</dbReference>
<accession>A0AA88NZ73</accession>
<keyword evidence="2" id="KW-1185">Reference proteome</keyword>
<protein>
    <submittedName>
        <fullName evidence="1">Uncharacterized protein</fullName>
    </submittedName>
</protein>
<dbReference type="AlphaFoldDB" id="A0AA88NZ73"/>
<evidence type="ECO:0000313" key="2">
    <source>
        <dbReference type="Proteomes" id="UP001187343"/>
    </source>
</evidence>
<comment type="caution">
    <text evidence="1">The sequence shown here is derived from an EMBL/GenBank/DDBJ whole genome shotgun (WGS) entry which is preliminary data.</text>
</comment>
<evidence type="ECO:0000313" key="1">
    <source>
        <dbReference type="EMBL" id="KAK2866993.1"/>
    </source>
</evidence>
<name>A0AA88NZ73_9TELE</name>
<proteinExistence type="predicted"/>
<sequence length="120" mass="13785">MQPKRNLKKRLLFGFGSLQEFGCSGEFMFLLFCSECNNSTGLDAQCVSASSFSIWLYSNYDERFLWHQRREMSSTCGKELEMKIGSSCGGFQEEVEELELAPHTEMTSTRRRPFLQSSPI</sequence>
<reference evidence="1" key="1">
    <citation type="submission" date="2023-08" db="EMBL/GenBank/DDBJ databases">
        <title>Chromosome-level Genome Assembly of mud carp (Cirrhinus molitorella).</title>
        <authorList>
            <person name="Liu H."/>
        </authorList>
    </citation>
    <scope>NUCLEOTIDE SEQUENCE</scope>
    <source>
        <strain evidence="1">Prfri</strain>
        <tissue evidence="1">Muscle</tissue>
    </source>
</reference>
<gene>
    <name evidence="1" type="ORF">Q8A67_025110</name>
</gene>
<organism evidence="1 2">
    <name type="scientific">Cirrhinus molitorella</name>
    <name type="common">mud carp</name>
    <dbReference type="NCBI Taxonomy" id="172907"/>
    <lineage>
        <taxon>Eukaryota</taxon>
        <taxon>Metazoa</taxon>
        <taxon>Chordata</taxon>
        <taxon>Craniata</taxon>
        <taxon>Vertebrata</taxon>
        <taxon>Euteleostomi</taxon>
        <taxon>Actinopterygii</taxon>
        <taxon>Neopterygii</taxon>
        <taxon>Teleostei</taxon>
        <taxon>Ostariophysi</taxon>
        <taxon>Cypriniformes</taxon>
        <taxon>Cyprinidae</taxon>
        <taxon>Labeoninae</taxon>
        <taxon>Labeonini</taxon>
        <taxon>Cirrhinus</taxon>
    </lineage>
</organism>